<evidence type="ECO:0000313" key="4">
    <source>
        <dbReference type="Proteomes" id="UP000321570"/>
    </source>
</evidence>
<reference evidence="5" key="1">
    <citation type="submission" date="2017-02" db="UniProtKB">
        <authorList>
            <consortium name="WormBaseParasite"/>
        </authorList>
    </citation>
    <scope>IDENTIFICATION</scope>
</reference>
<name>A0A0R3SIK4_HYMDI</name>
<dbReference type="OrthoDB" id="40579at2759"/>
<dbReference type="InterPro" id="IPR023214">
    <property type="entry name" value="HAD_sf"/>
</dbReference>
<dbReference type="InterPro" id="IPR023198">
    <property type="entry name" value="PGP-like_dom2"/>
</dbReference>
<reference evidence="2 4" key="3">
    <citation type="submission" date="2019-07" db="EMBL/GenBank/DDBJ databases">
        <authorList>
            <person name="Jastrzebski P J."/>
            <person name="Paukszto L."/>
            <person name="Jastrzebski P J."/>
        </authorList>
    </citation>
    <scope>NUCLEOTIDE SEQUENCE [LARGE SCALE GENOMIC DNA]</scope>
    <source>
        <strain evidence="2 4">WMS-il1</strain>
    </source>
</reference>
<dbReference type="EMBL" id="UYSG01001987">
    <property type="protein sequence ID" value="VDL55267.1"/>
    <property type="molecule type" value="Genomic_DNA"/>
</dbReference>
<evidence type="ECO:0000313" key="3">
    <source>
        <dbReference type="Proteomes" id="UP000274504"/>
    </source>
</evidence>
<dbReference type="AlphaFoldDB" id="A0A0R3SIK4"/>
<gene>
    <name evidence="1" type="ORF">HDID_LOCUS4767</name>
    <name evidence="2" type="ORF">WMSIL1_LOCUS6296</name>
</gene>
<dbReference type="PANTHER" id="PTHR18901:SF38">
    <property type="entry name" value="PSEUDOURIDINE-5'-PHOSPHATASE"/>
    <property type="match status" value="1"/>
</dbReference>
<dbReference type="SFLD" id="SFLDS00003">
    <property type="entry name" value="Haloacid_Dehalogenase"/>
    <property type="match status" value="1"/>
</dbReference>
<dbReference type="Proteomes" id="UP000321570">
    <property type="component" value="Unassembled WGS sequence"/>
</dbReference>
<proteinExistence type="predicted"/>
<evidence type="ECO:0000313" key="1">
    <source>
        <dbReference type="EMBL" id="VDL55267.1"/>
    </source>
</evidence>
<dbReference type="Gene3D" id="3.40.50.1000">
    <property type="entry name" value="HAD superfamily/HAD-like"/>
    <property type="match status" value="1"/>
</dbReference>
<organism evidence="5">
    <name type="scientific">Hymenolepis diminuta</name>
    <name type="common">Rat tapeworm</name>
    <dbReference type="NCBI Taxonomy" id="6216"/>
    <lineage>
        <taxon>Eukaryota</taxon>
        <taxon>Metazoa</taxon>
        <taxon>Spiralia</taxon>
        <taxon>Lophotrochozoa</taxon>
        <taxon>Platyhelminthes</taxon>
        <taxon>Cestoda</taxon>
        <taxon>Eucestoda</taxon>
        <taxon>Cyclophyllidea</taxon>
        <taxon>Hymenolepididae</taxon>
        <taxon>Hymenolepis</taxon>
    </lineage>
</organism>
<dbReference type="SUPFAM" id="SSF56784">
    <property type="entry name" value="HAD-like"/>
    <property type="match status" value="1"/>
</dbReference>
<dbReference type="InterPro" id="IPR036412">
    <property type="entry name" value="HAD-like_sf"/>
</dbReference>
<accession>A0A0R3SIK4</accession>
<dbReference type="PANTHER" id="PTHR18901">
    <property type="entry name" value="2-DEOXYGLUCOSE-6-PHOSPHATE PHOSPHATASE 2"/>
    <property type="match status" value="1"/>
</dbReference>
<dbReference type="FunFam" id="1.10.150.240:FF:000001">
    <property type="entry name" value="Haloacid dehalogenase-like hydrolase domain"/>
    <property type="match status" value="1"/>
</dbReference>
<dbReference type="GO" id="GO:0016791">
    <property type="term" value="F:phosphatase activity"/>
    <property type="evidence" value="ECO:0007669"/>
    <property type="project" value="TreeGrafter"/>
</dbReference>
<evidence type="ECO:0000313" key="2">
    <source>
        <dbReference type="EMBL" id="VUZ46783.1"/>
    </source>
</evidence>
<dbReference type="SFLD" id="SFLDG01129">
    <property type="entry name" value="C1.5:_HAD__Beta-PGM__Phosphata"/>
    <property type="match status" value="1"/>
</dbReference>
<protein>
    <submittedName>
        <fullName evidence="5">HAD-like protein</fullName>
    </submittedName>
</protein>
<dbReference type="Proteomes" id="UP000274504">
    <property type="component" value="Unassembled WGS sequence"/>
</dbReference>
<dbReference type="EMBL" id="CABIJS010000222">
    <property type="protein sequence ID" value="VUZ46783.1"/>
    <property type="molecule type" value="Genomic_DNA"/>
</dbReference>
<dbReference type="NCBIfam" id="TIGR01509">
    <property type="entry name" value="HAD-SF-IA-v3"/>
    <property type="match status" value="1"/>
</dbReference>
<keyword evidence="4" id="KW-1185">Reference proteome</keyword>
<evidence type="ECO:0000313" key="5">
    <source>
        <dbReference type="WBParaSite" id="HDID_0000476901-mRNA-1"/>
    </source>
</evidence>
<sequence length="242" mass="27464">MREGFRIEHVLFDLDGLLINSEKIYTEQLSKYLARHGKVFTYKAKCLMMGRKPLEAAEALKQEYNLPMSKEEVLEDYRRELPLEIWHTVSLMPGARKLIEYFSKNSVEMAIATGSSSSQVLHKMWNFKDVWQNVHHVVAAGDDPAVKHGKPAPDVFEVALNRFNDPSAKPETTLVFEDAWNGVKAALAAEMYVVWVPDENEDPGLPYDAPLDIIDSNGTPRLVRLTSLEEFDPSIYGLPLPF</sequence>
<dbReference type="InterPro" id="IPR041492">
    <property type="entry name" value="HAD_2"/>
</dbReference>
<dbReference type="WBParaSite" id="HDID_0000476901-mRNA-1">
    <property type="protein sequence ID" value="HDID_0000476901-mRNA-1"/>
    <property type="gene ID" value="HDID_0000476901"/>
</dbReference>
<dbReference type="InterPro" id="IPR006439">
    <property type="entry name" value="HAD-SF_hydro_IA"/>
</dbReference>
<dbReference type="Pfam" id="PF13419">
    <property type="entry name" value="HAD_2"/>
    <property type="match status" value="1"/>
</dbReference>
<dbReference type="STRING" id="6216.A0A0R3SIK4"/>
<reference evidence="1 3" key="2">
    <citation type="submission" date="2018-11" db="EMBL/GenBank/DDBJ databases">
        <authorList>
            <consortium name="Pathogen Informatics"/>
        </authorList>
    </citation>
    <scope>NUCLEOTIDE SEQUENCE [LARGE SCALE GENOMIC DNA]</scope>
</reference>
<dbReference type="Gene3D" id="1.10.150.240">
    <property type="entry name" value="Putative phosphatase, domain 2"/>
    <property type="match status" value="1"/>
</dbReference>